<evidence type="ECO:0000313" key="2">
    <source>
        <dbReference type="Proteomes" id="UP000256621"/>
    </source>
</evidence>
<sequence length="71" mass="8243">MMCLWRSELDYMRGRSVTWRADLRNQFRARTPIQAISLLAKLTISCPIQFCVKPFQRQIGQAGVLRCQGQV</sequence>
<dbReference type="EMBL" id="CP031442">
    <property type="protein sequence ID" value="AXM06278.1"/>
    <property type="molecule type" value="Genomic_DNA"/>
</dbReference>
<gene>
    <name evidence="1" type="ORF">DXN06_03245</name>
</gene>
<dbReference type="AlphaFoldDB" id="A0AAD0VNH7"/>
<name>A0AAD0VNH7_CUTAC</name>
<accession>A0AAD0VNH7</accession>
<evidence type="ECO:0000313" key="1">
    <source>
        <dbReference type="EMBL" id="AXM06278.1"/>
    </source>
</evidence>
<proteinExistence type="predicted"/>
<reference evidence="1 2" key="1">
    <citation type="submission" date="2018-08" db="EMBL/GenBank/DDBJ databases">
        <title>Genome sequencing of Cutibacterium acnes KCOM 1315.</title>
        <authorList>
            <person name="Kook J.-K."/>
            <person name="Park S.-N."/>
            <person name="Lim Y.K."/>
        </authorList>
    </citation>
    <scope>NUCLEOTIDE SEQUENCE [LARGE SCALE GENOMIC DNA]</scope>
    <source>
        <strain evidence="1 2">KCOM 1315</strain>
    </source>
</reference>
<organism evidence="1 2">
    <name type="scientific">Cutibacterium acnes</name>
    <name type="common">Propionibacterium acnes</name>
    <dbReference type="NCBI Taxonomy" id="1747"/>
    <lineage>
        <taxon>Bacteria</taxon>
        <taxon>Bacillati</taxon>
        <taxon>Actinomycetota</taxon>
        <taxon>Actinomycetes</taxon>
        <taxon>Propionibacteriales</taxon>
        <taxon>Propionibacteriaceae</taxon>
        <taxon>Cutibacterium</taxon>
    </lineage>
</organism>
<protein>
    <submittedName>
        <fullName evidence="1">Uncharacterized protein</fullName>
    </submittedName>
</protein>
<dbReference type="Proteomes" id="UP000256621">
    <property type="component" value="Chromosome"/>
</dbReference>